<protein>
    <submittedName>
        <fullName evidence="2">GGDEF domain-containing protein</fullName>
    </submittedName>
</protein>
<proteinExistence type="predicted"/>
<evidence type="ECO:0000313" key="3">
    <source>
        <dbReference type="Proteomes" id="UP001523392"/>
    </source>
</evidence>
<dbReference type="NCBIfam" id="TIGR00254">
    <property type="entry name" value="GGDEF"/>
    <property type="match status" value="1"/>
</dbReference>
<keyword evidence="3" id="KW-1185">Reference proteome</keyword>
<dbReference type="Pfam" id="PF00990">
    <property type="entry name" value="GGDEF"/>
    <property type="match status" value="1"/>
</dbReference>
<dbReference type="SUPFAM" id="SSF55073">
    <property type="entry name" value="Nucleotide cyclase"/>
    <property type="match status" value="1"/>
</dbReference>
<name>A0ABT1DB59_9PROT</name>
<dbReference type="Gene3D" id="3.30.70.270">
    <property type="match status" value="1"/>
</dbReference>
<dbReference type="InterPro" id="IPR043128">
    <property type="entry name" value="Rev_trsase/Diguanyl_cyclase"/>
</dbReference>
<accession>A0ABT1DB59</accession>
<dbReference type="PANTHER" id="PTHR33121:SF79">
    <property type="entry name" value="CYCLIC DI-GMP PHOSPHODIESTERASE PDED-RELATED"/>
    <property type="match status" value="1"/>
</dbReference>
<dbReference type="InterPro" id="IPR000160">
    <property type="entry name" value="GGDEF_dom"/>
</dbReference>
<feature type="domain" description="GGDEF" evidence="1">
    <location>
        <begin position="38"/>
        <end position="167"/>
    </location>
</feature>
<dbReference type="SMART" id="SM00267">
    <property type="entry name" value="GGDEF"/>
    <property type="match status" value="1"/>
</dbReference>
<reference evidence="2 3" key="1">
    <citation type="submission" date="2021-12" db="EMBL/GenBank/DDBJ databases">
        <title>Siccirubricoccus leaddurans sp. nov., a high concentration Zn2+ tolerance bacterium.</title>
        <authorList>
            <person name="Cao Y."/>
        </authorList>
    </citation>
    <scope>NUCLEOTIDE SEQUENCE [LARGE SCALE GENOMIC DNA]</scope>
    <source>
        <strain evidence="2 3">KC 17139</strain>
    </source>
</reference>
<dbReference type="PROSITE" id="PS50887">
    <property type="entry name" value="GGDEF"/>
    <property type="match status" value="1"/>
</dbReference>
<dbReference type="PANTHER" id="PTHR33121">
    <property type="entry name" value="CYCLIC DI-GMP PHOSPHODIESTERASE PDEF"/>
    <property type="match status" value="1"/>
</dbReference>
<evidence type="ECO:0000259" key="1">
    <source>
        <dbReference type="PROSITE" id="PS50887"/>
    </source>
</evidence>
<dbReference type="InterPro" id="IPR029787">
    <property type="entry name" value="Nucleotide_cyclase"/>
</dbReference>
<organism evidence="2 3">
    <name type="scientific">Siccirubricoccus soli</name>
    <dbReference type="NCBI Taxonomy" id="2899147"/>
    <lineage>
        <taxon>Bacteria</taxon>
        <taxon>Pseudomonadati</taxon>
        <taxon>Pseudomonadota</taxon>
        <taxon>Alphaproteobacteria</taxon>
        <taxon>Acetobacterales</taxon>
        <taxon>Roseomonadaceae</taxon>
        <taxon>Siccirubricoccus</taxon>
    </lineage>
</organism>
<dbReference type="Proteomes" id="UP001523392">
    <property type="component" value="Unassembled WGS sequence"/>
</dbReference>
<comment type="caution">
    <text evidence="2">The sequence shown here is derived from an EMBL/GenBank/DDBJ whole genome shotgun (WGS) entry which is preliminary data.</text>
</comment>
<sequence>MINIARGDQRDPLTGAATEPALLRFLDAVLGMTEPGGPLVGLLCLEVDGLDVLQSRHGQGTVDAVMLGIADRLQETIRNHDLVGRMGAGFAICLAEIFPAQAAAAAERLRAAIANAPVPTPAGAIPVSCSIGMALGRAQPGDALVFQARDAMWTARHRGGDQVATAP</sequence>
<dbReference type="EMBL" id="JAFIRR010000134">
    <property type="protein sequence ID" value="MCO6418465.1"/>
    <property type="molecule type" value="Genomic_DNA"/>
</dbReference>
<gene>
    <name evidence="2" type="ORF">JYK14_20190</name>
</gene>
<dbReference type="RefSeq" id="WP_252955096.1">
    <property type="nucleotide sequence ID" value="NZ_JAFIRR010000134.1"/>
</dbReference>
<evidence type="ECO:0000313" key="2">
    <source>
        <dbReference type="EMBL" id="MCO6418465.1"/>
    </source>
</evidence>
<dbReference type="InterPro" id="IPR050706">
    <property type="entry name" value="Cyclic-di-GMP_PDE-like"/>
</dbReference>